<keyword evidence="2 3" id="KW-0067">ATP-binding</keyword>
<evidence type="ECO:0000256" key="1">
    <source>
        <dbReference type="ARBA" id="ARBA00022741"/>
    </source>
</evidence>
<dbReference type="AlphaFoldDB" id="A0A1D2NES1"/>
<protein>
    <submittedName>
        <fullName evidence="6">Cell division control protein 48</fullName>
    </submittedName>
</protein>
<dbReference type="PROSITE" id="PS00674">
    <property type="entry name" value="AAA"/>
    <property type="match status" value="1"/>
</dbReference>
<dbReference type="OrthoDB" id="5421at2759"/>
<accession>A0A1D2NES1</accession>
<keyword evidence="1 3" id="KW-0547">Nucleotide-binding</keyword>
<dbReference type="OMA" id="VSFEWIA"/>
<feature type="compositionally biased region" description="Basic residues" evidence="4">
    <location>
        <begin position="1"/>
        <end position="13"/>
    </location>
</feature>
<dbReference type="InterPro" id="IPR003959">
    <property type="entry name" value="ATPase_AAA_core"/>
</dbReference>
<dbReference type="InterPro" id="IPR003960">
    <property type="entry name" value="ATPase_AAA_CS"/>
</dbReference>
<dbReference type="Gene3D" id="3.40.50.300">
    <property type="entry name" value="P-loop containing nucleotide triphosphate hydrolases"/>
    <property type="match status" value="1"/>
</dbReference>
<dbReference type="GO" id="GO:0051301">
    <property type="term" value="P:cell division"/>
    <property type="evidence" value="ECO:0007669"/>
    <property type="project" value="UniProtKB-KW"/>
</dbReference>
<dbReference type="SMART" id="SM00382">
    <property type="entry name" value="AAA"/>
    <property type="match status" value="1"/>
</dbReference>
<evidence type="ECO:0000256" key="3">
    <source>
        <dbReference type="RuleBase" id="RU003651"/>
    </source>
</evidence>
<name>A0A1D2NES1_ORCCI</name>
<evidence type="ECO:0000313" key="6">
    <source>
        <dbReference type="EMBL" id="ODN03476.1"/>
    </source>
</evidence>
<dbReference type="Gene3D" id="1.10.8.60">
    <property type="match status" value="1"/>
</dbReference>
<keyword evidence="7" id="KW-1185">Reference proteome</keyword>
<dbReference type="Pfam" id="PF00004">
    <property type="entry name" value="AAA"/>
    <property type="match status" value="1"/>
</dbReference>
<organism evidence="6 7">
    <name type="scientific">Orchesella cincta</name>
    <name type="common">Springtail</name>
    <name type="synonym">Podura cincta</name>
    <dbReference type="NCBI Taxonomy" id="48709"/>
    <lineage>
        <taxon>Eukaryota</taxon>
        <taxon>Metazoa</taxon>
        <taxon>Ecdysozoa</taxon>
        <taxon>Arthropoda</taxon>
        <taxon>Hexapoda</taxon>
        <taxon>Collembola</taxon>
        <taxon>Entomobryomorpha</taxon>
        <taxon>Entomobryoidea</taxon>
        <taxon>Orchesellidae</taxon>
        <taxon>Orchesellinae</taxon>
        <taxon>Orchesella</taxon>
    </lineage>
</organism>
<dbReference type="InterPro" id="IPR003593">
    <property type="entry name" value="AAA+_ATPase"/>
</dbReference>
<dbReference type="SUPFAM" id="SSF52540">
    <property type="entry name" value="P-loop containing nucleoside triphosphate hydrolases"/>
    <property type="match status" value="1"/>
</dbReference>
<dbReference type="PANTHER" id="PTHR23077:SF171">
    <property type="entry name" value="NUCLEAR VALOSIN-CONTAINING PROTEIN-LIKE"/>
    <property type="match status" value="1"/>
</dbReference>
<dbReference type="EMBL" id="LJIJ01000072">
    <property type="protein sequence ID" value="ODN03476.1"/>
    <property type="molecule type" value="Genomic_DNA"/>
</dbReference>
<feature type="region of interest" description="Disordered" evidence="4">
    <location>
        <begin position="1"/>
        <end position="74"/>
    </location>
</feature>
<dbReference type="Proteomes" id="UP000094527">
    <property type="component" value="Unassembled WGS sequence"/>
</dbReference>
<dbReference type="InterPro" id="IPR050168">
    <property type="entry name" value="AAA_ATPase_domain"/>
</dbReference>
<sequence>MPRRGGNKRKSSSQRKAVTVARKKTSNKQRQSIPRAAKRHATDTTDTTEATTSPGCSKNKRSNLSSAAESQDKKVCITQQVPRHSFDGLGGMKDLKGEIRRTIVRPFAHQNLAAFYNIDTPRGVLLVGVPGTGKTAIVDSIVTDLRTLGLNVRYYQETGSCMSKYYGETEGNIRDLFQAAHAGPTVLFLDELDGIGKARSGNDTSSVNQTVVTTLLSEINSLDPSKVLLIAATNNEAHVDPALKRAGRFDRIIHVPLPDPESRREIFNLYFQKKELEITEKQMDMIVKSTDGLTGSDLKCLVERVHFRAIERVFPSGIWWTKLSEKEMEKKKKSASKILDNELNAVIEQYLKDRNNEDN</sequence>
<evidence type="ECO:0000313" key="7">
    <source>
        <dbReference type="Proteomes" id="UP000094527"/>
    </source>
</evidence>
<proteinExistence type="inferred from homology"/>
<evidence type="ECO:0000256" key="2">
    <source>
        <dbReference type="ARBA" id="ARBA00022840"/>
    </source>
</evidence>
<comment type="caution">
    <text evidence="6">The sequence shown here is derived from an EMBL/GenBank/DDBJ whole genome shotgun (WGS) entry which is preliminary data.</text>
</comment>
<keyword evidence="6" id="KW-0132">Cell division</keyword>
<dbReference type="GO" id="GO:0016887">
    <property type="term" value="F:ATP hydrolysis activity"/>
    <property type="evidence" value="ECO:0007669"/>
    <property type="project" value="InterPro"/>
</dbReference>
<gene>
    <name evidence="6" type="ORF">Ocin01_03206</name>
</gene>
<reference evidence="6 7" key="1">
    <citation type="journal article" date="2016" name="Genome Biol. Evol.">
        <title>Gene Family Evolution Reflects Adaptation to Soil Environmental Stressors in the Genome of the Collembolan Orchesella cincta.</title>
        <authorList>
            <person name="Faddeeva-Vakhrusheva A."/>
            <person name="Derks M.F."/>
            <person name="Anvar S.Y."/>
            <person name="Agamennone V."/>
            <person name="Suring W."/>
            <person name="Smit S."/>
            <person name="van Straalen N.M."/>
            <person name="Roelofs D."/>
        </authorList>
    </citation>
    <scope>NUCLEOTIDE SEQUENCE [LARGE SCALE GENOMIC DNA]</scope>
    <source>
        <tissue evidence="6">Mixed pool</tissue>
    </source>
</reference>
<comment type="similarity">
    <text evidence="3">Belongs to the AAA ATPase family.</text>
</comment>
<feature type="domain" description="AAA+ ATPase" evidence="5">
    <location>
        <begin position="120"/>
        <end position="259"/>
    </location>
</feature>
<dbReference type="GO" id="GO:0005524">
    <property type="term" value="F:ATP binding"/>
    <property type="evidence" value="ECO:0007669"/>
    <property type="project" value="UniProtKB-KW"/>
</dbReference>
<evidence type="ECO:0000256" key="4">
    <source>
        <dbReference type="SAM" id="MobiDB-lite"/>
    </source>
</evidence>
<dbReference type="STRING" id="48709.A0A1D2NES1"/>
<dbReference type="PANTHER" id="PTHR23077">
    <property type="entry name" value="AAA-FAMILY ATPASE"/>
    <property type="match status" value="1"/>
</dbReference>
<evidence type="ECO:0000259" key="5">
    <source>
        <dbReference type="SMART" id="SM00382"/>
    </source>
</evidence>
<keyword evidence="6" id="KW-0131">Cell cycle</keyword>
<dbReference type="InterPro" id="IPR027417">
    <property type="entry name" value="P-loop_NTPase"/>
</dbReference>